<dbReference type="EMBL" id="JQCD01000030">
    <property type="protein sequence ID" value="KRN76231.1"/>
    <property type="molecule type" value="Genomic_DNA"/>
</dbReference>
<accession>A0A0R2JP18</accession>
<evidence type="ECO:0000313" key="2">
    <source>
        <dbReference type="Proteomes" id="UP000051673"/>
    </source>
</evidence>
<dbReference type="SUPFAM" id="SSF160800">
    <property type="entry name" value="Lp2179-like"/>
    <property type="match status" value="1"/>
</dbReference>
<organism evidence="1 2">
    <name type="scientific">Weissella minor</name>
    <dbReference type="NCBI Taxonomy" id="1620"/>
    <lineage>
        <taxon>Bacteria</taxon>
        <taxon>Bacillati</taxon>
        <taxon>Bacillota</taxon>
        <taxon>Bacilli</taxon>
        <taxon>Lactobacillales</taxon>
        <taxon>Lactobacillaceae</taxon>
        <taxon>Weissella</taxon>
    </lineage>
</organism>
<dbReference type="InterPro" id="IPR035942">
    <property type="entry name" value="Lp2179-like_sf"/>
</dbReference>
<keyword evidence="2" id="KW-1185">Reference proteome</keyword>
<dbReference type="Proteomes" id="UP000051673">
    <property type="component" value="Unassembled WGS sequence"/>
</dbReference>
<reference evidence="1 2" key="1">
    <citation type="journal article" date="2015" name="Genome Announc.">
        <title>Expanding the biotechnology potential of lactobacilli through comparative genomics of 213 strains and associated genera.</title>
        <authorList>
            <person name="Sun Z."/>
            <person name="Harris H.M."/>
            <person name="McCann A."/>
            <person name="Guo C."/>
            <person name="Argimon S."/>
            <person name="Zhang W."/>
            <person name="Yang X."/>
            <person name="Jeffery I.B."/>
            <person name="Cooney J.C."/>
            <person name="Kagawa T.F."/>
            <person name="Liu W."/>
            <person name="Song Y."/>
            <person name="Salvetti E."/>
            <person name="Wrobel A."/>
            <person name="Rasinkangas P."/>
            <person name="Parkhill J."/>
            <person name="Rea M.C."/>
            <person name="O'Sullivan O."/>
            <person name="Ritari J."/>
            <person name="Douillard F.P."/>
            <person name="Paul Ross R."/>
            <person name="Yang R."/>
            <person name="Briner A.E."/>
            <person name="Felis G.E."/>
            <person name="de Vos W.M."/>
            <person name="Barrangou R."/>
            <person name="Klaenhammer T.R."/>
            <person name="Caufield P.W."/>
            <person name="Cui Y."/>
            <person name="Zhang H."/>
            <person name="O'Toole P.W."/>
        </authorList>
    </citation>
    <scope>NUCLEOTIDE SEQUENCE [LARGE SCALE GENOMIC DNA]</scope>
    <source>
        <strain evidence="1 2">DSM 20014</strain>
    </source>
</reference>
<proteinExistence type="predicted"/>
<dbReference type="Pfam" id="PF08866">
    <property type="entry name" value="DUF1831"/>
    <property type="match status" value="1"/>
</dbReference>
<dbReference type="PATRIC" id="fig|1620.3.peg.822"/>
<sequence length="113" mass="12953">MAFEKEIKIPGDDRTYVISPRIRRYALTDTGFVNQKNGTFVMERSLEPMKPITGAVKLKVVVNGTLDGMKIKTLNPAGTVTVNLFKMKDNAEMVELYHFYLEELIQREIIDEK</sequence>
<protein>
    <recommendedName>
        <fullName evidence="3">Cysteine desulfurase</fullName>
    </recommendedName>
</protein>
<gene>
    <name evidence="1" type="ORF">IV67_GL000807</name>
</gene>
<dbReference type="AlphaFoldDB" id="A0A0R2JP18"/>
<evidence type="ECO:0000313" key="1">
    <source>
        <dbReference type="EMBL" id="KRN76231.1"/>
    </source>
</evidence>
<dbReference type="OrthoDB" id="2166222at2"/>
<evidence type="ECO:0008006" key="3">
    <source>
        <dbReference type="Google" id="ProtNLM"/>
    </source>
</evidence>
<dbReference type="STRING" id="1620.IV67_GL000807"/>
<dbReference type="Gene3D" id="3.30.1820.10">
    <property type="entry name" value="Lp2179-like"/>
    <property type="match status" value="1"/>
</dbReference>
<dbReference type="InterPro" id="IPR014965">
    <property type="entry name" value="Amino_acid_metab_prot_put"/>
</dbReference>
<dbReference type="RefSeq" id="WP_057788380.1">
    <property type="nucleotide sequence ID" value="NZ_CBDALJ010000021.1"/>
</dbReference>
<name>A0A0R2JP18_9LACO</name>
<comment type="caution">
    <text evidence="1">The sequence shown here is derived from an EMBL/GenBank/DDBJ whole genome shotgun (WGS) entry which is preliminary data.</text>
</comment>